<proteinExistence type="predicted"/>
<dbReference type="InterPro" id="IPR013783">
    <property type="entry name" value="Ig-like_fold"/>
</dbReference>
<organism evidence="11 12">
    <name type="scientific">Myripristis murdjan</name>
    <name type="common">pinecone soldierfish</name>
    <dbReference type="NCBI Taxonomy" id="586833"/>
    <lineage>
        <taxon>Eukaryota</taxon>
        <taxon>Metazoa</taxon>
        <taxon>Chordata</taxon>
        <taxon>Craniata</taxon>
        <taxon>Vertebrata</taxon>
        <taxon>Euteleostomi</taxon>
        <taxon>Actinopterygii</taxon>
        <taxon>Neopterygii</taxon>
        <taxon>Teleostei</taxon>
        <taxon>Neoteleostei</taxon>
        <taxon>Acanthomorphata</taxon>
        <taxon>Holocentriformes</taxon>
        <taxon>Holocentridae</taxon>
        <taxon>Myripristis</taxon>
    </lineage>
</organism>
<dbReference type="InterPro" id="IPR003599">
    <property type="entry name" value="Ig_sub"/>
</dbReference>
<dbReference type="PANTHER" id="PTHR13723">
    <property type="entry name" value="ADAMTS A DISINTEGRIN AND METALLOPROTEASE WITH THROMBOSPONDIN MOTIFS PROTEASE"/>
    <property type="match status" value="1"/>
</dbReference>
<dbReference type="PROSITE" id="PS50835">
    <property type="entry name" value="IG_LIKE"/>
    <property type="match status" value="2"/>
</dbReference>
<dbReference type="SUPFAM" id="SSF48726">
    <property type="entry name" value="Immunoglobulin"/>
    <property type="match status" value="2"/>
</dbReference>
<dbReference type="Gene3D" id="2.60.40.10">
    <property type="entry name" value="Immunoglobulins"/>
    <property type="match status" value="2"/>
</dbReference>
<evidence type="ECO:0000256" key="7">
    <source>
        <dbReference type="SAM" id="MobiDB-lite"/>
    </source>
</evidence>
<feature type="region of interest" description="Disordered" evidence="7">
    <location>
        <begin position="212"/>
        <end position="236"/>
    </location>
</feature>
<keyword evidence="5" id="KW-1015">Disulfide bond</keyword>
<evidence type="ECO:0000256" key="1">
    <source>
        <dbReference type="ARBA" id="ARBA00004613"/>
    </source>
</evidence>
<feature type="region of interest" description="Disordered" evidence="7">
    <location>
        <begin position="143"/>
        <end position="167"/>
    </location>
</feature>
<evidence type="ECO:0000259" key="10">
    <source>
        <dbReference type="PROSITE" id="PS50900"/>
    </source>
</evidence>
<dbReference type="SUPFAM" id="SSF82895">
    <property type="entry name" value="TSP-1 type 1 repeat"/>
    <property type="match status" value="2"/>
</dbReference>
<dbReference type="InParanoid" id="A0A667ZK81"/>
<dbReference type="SMART" id="SM00209">
    <property type="entry name" value="TSP1"/>
    <property type="match status" value="3"/>
</dbReference>
<dbReference type="InterPro" id="IPR007110">
    <property type="entry name" value="Ig-like_dom"/>
</dbReference>
<evidence type="ECO:0000313" key="11">
    <source>
        <dbReference type="Ensembl" id="ENSMMDP00005033246.1"/>
    </source>
</evidence>
<dbReference type="Pfam" id="PF19030">
    <property type="entry name" value="TSP1_ADAMTS"/>
    <property type="match status" value="2"/>
</dbReference>
<dbReference type="Pfam" id="PF13927">
    <property type="entry name" value="Ig_3"/>
    <property type="match status" value="1"/>
</dbReference>
<evidence type="ECO:0000259" key="9">
    <source>
        <dbReference type="PROSITE" id="PS50835"/>
    </source>
</evidence>
<evidence type="ECO:0000313" key="12">
    <source>
        <dbReference type="Proteomes" id="UP000472263"/>
    </source>
</evidence>
<evidence type="ECO:0000256" key="8">
    <source>
        <dbReference type="SAM" id="SignalP"/>
    </source>
</evidence>
<evidence type="ECO:0000256" key="2">
    <source>
        <dbReference type="ARBA" id="ARBA00022525"/>
    </source>
</evidence>
<reference evidence="11" key="1">
    <citation type="submission" date="2019-06" db="EMBL/GenBank/DDBJ databases">
        <authorList>
            <consortium name="Wellcome Sanger Institute Data Sharing"/>
        </authorList>
    </citation>
    <scope>NUCLEOTIDE SEQUENCE [LARGE SCALE GENOMIC DNA]</scope>
</reference>
<dbReference type="Proteomes" id="UP000472263">
    <property type="component" value="Chromosome 18"/>
</dbReference>
<feature type="signal peptide" evidence="8">
    <location>
        <begin position="1"/>
        <end position="22"/>
    </location>
</feature>
<name>A0A667ZK81_9TELE</name>
<feature type="domain" description="Ig-like" evidence="9">
    <location>
        <begin position="1"/>
        <end position="75"/>
    </location>
</feature>
<sequence length="590" mass="66014">CESKRSLLFLMSSSLFTHSAESGGGHIQWLKEGRPLVSLPHLSITSQGYMKIQQLRPSDAGIYTCVAGQAQENFVLKVIGSKQKLSVPETGESWLLSDGQRKASQPDVASTGERFWELHISLNQYDNIVQRLLDLKGSILDEKEPDLTDSNEKNRSTMEDEETSELSSPLMLIADTHRLDEIIHNLSEGFGGPRGEQLIAQLLTELTMTQGENNESTLHPPEKAESSTQGPLLYKPNIKTHPTRLRGPMIIHRPRKVGVVSSSEVVVHVGMPVLLQRQVASVELKCEALGNPKPTITWTKSGKELHYNSLLSDGSLRILSPSKVDEGLYTCIARNRLGFTSLSSQLQITGKIQQTLVSNIRLSKLCFFEALMTSFNAFFTPLRLLWWNRWRVAPWSPCSASCGGGIQSRRVSCVRGSEEGVSEVESQRCVGTGRRPSDTRPCNLQPCARWATTPWGPCHGHCVGPSLATQHRHVYCQDTKASKVPHRMCSGLQRCNCSTEACALQWRVGPWTQCTATCGRHGFQSRQVTCAHRRTGKAVREHHCTWRPRPPSWQRCNCRDSTRYCEKVRQLELCPLPQFKSRCCQSCRDT</sequence>
<evidence type="ECO:0000256" key="5">
    <source>
        <dbReference type="ARBA" id="ARBA00023157"/>
    </source>
</evidence>
<accession>A0A667ZK81</accession>
<keyword evidence="4" id="KW-0677">Repeat</keyword>
<dbReference type="PROSITE" id="PS50900">
    <property type="entry name" value="PLAC"/>
    <property type="match status" value="1"/>
</dbReference>
<dbReference type="Pfam" id="PF24484">
    <property type="entry name" value="ADAMTSL1"/>
    <property type="match status" value="1"/>
</dbReference>
<reference evidence="11" key="3">
    <citation type="submission" date="2025-09" db="UniProtKB">
        <authorList>
            <consortium name="Ensembl"/>
        </authorList>
    </citation>
    <scope>IDENTIFICATION</scope>
</reference>
<dbReference type="GO" id="GO:0030198">
    <property type="term" value="P:extracellular matrix organization"/>
    <property type="evidence" value="ECO:0007669"/>
    <property type="project" value="TreeGrafter"/>
</dbReference>
<keyword evidence="12" id="KW-1185">Reference proteome</keyword>
<feature type="compositionally biased region" description="Basic and acidic residues" evidence="7">
    <location>
        <begin position="143"/>
        <end position="158"/>
    </location>
</feature>
<dbReference type="FunFam" id="2.20.100.10:FF:000005">
    <property type="entry name" value="ADAM metallopeptidase with thrombospondin type 1 motif 9"/>
    <property type="match status" value="1"/>
</dbReference>
<evidence type="ECO:0000256" key="3">
    <source>
        <dbReference type="ARBA" id="ARBA00022729"/>
    </source>
</evidence>
<dbReference type="Gene3D" id="2.20.100.10">
    <property type="entry name" value="Thrombospondin type-1 (TSP1) repeat"/>
    <property type="match status" value="1"/>
</dbReference>
<evidence type="ECO:0000256" key="6">
    <source>
        <dbReference type="ARBA" id="ARBA00023319"/>
    </source>
</evidence>
<dbReference type="GO" id="GO:0031012">
    <property type="term" value="C:extracellular matrix"/>
    <property type="evidence" value="ECO:0007669"/>
    <property type="project" value="TreeGrafter"/>
</dbReference>
<dbReference type="InterPro" id="IPR000884">
    <property type="entry name" value="TSP1_rpt"/>
</dbReference>
<protein>
    <recommendedName>
        <fullName evidence="13">ADAMTS-like 1</fullName>
    </recommendedName>
</protein>
<feature type="domain" description="Ig-like" evidence="9">
    <location>
        <begin position="248"/>
        <end position="349"/>
    </location>
</feature>
<feature type="chain" id="PRO_5025690088" description="ADAMTS-like 1" evidence="8">
    <location>
        <begin position="23"/>
        <end position="590"/>
    </location>
</feature>
<dbReference type="FunFam" id="2.60.40.10:FF:000032">
    <property type="entry name" value="palladin isoform X1"/>
    <property type="match status" value="1"/>
</dbReference>
<reference evidence="11" key="2">
    <citation type="submission" date="2025-08" db="UniProtKB">
        <authorList>
            <consortium name="Ensembl"/>
        </authorList>
    </citation>
    <scope>IDENTIFICATION</scope>
</reference>
<dbReference type="InterPro" id="IPR036383">
    <property type="entry name" value="TSP1_rpt_sf"/>
</dbReference>
<dbReference type="PROSITE" id="PS50092">
    <property type="entry name" value="TSP1"/>
    <property type="match status" value="2"/>
</dbReference>
<dbReference type="PANTHER" id="PTHR13723:SF281">
    <property type="entry name" value="PAPILIN"/>
    <property type="match status" value="1"/>
</dbReference>
<dbReference type="Ensembl" id="ENSMMDT00005033985.1">
    <property type="protein sequence ID" value="ENSMMDP00005033246.1"/>
    <property type="gene ID" value="ENSMMDG00005015643.1"/>
</dbReference>
<evidence type="ECO:0008006" key="13">
    <source>
        <dbReference type="Google" id="ProtNLM"/>
    </source>
</evidence>
<dbReference type="GeneTree" id="ENSGT00940000159642"/>
<dbReference type="GO" id="GO:0006508">
    <property type="term" value="P:proteolysis"/>
    <property type="evidence" value="ECO:0007669"/>
    <property type="project" value="TreeGrafter"/>
</dbReference>
<keyword evidence="6" id="KW-0393">Immunoglobulin domain</keyword>
<dbReference type="GO" id="GO:0004222">
    <property type="term" value="F:metalloendopeptidase activity"/>
    <property type="evidence" value="ECO:0007669"/>
    <property type="project" value="TreeGrafter"/>
</dbReference>
<evidence type="ECO:0000256" key="4">
    <source>
        <dbReference type="ARBA" id="ARBA00022737"/>
    </source>
</evidence>
<dbReference type="InterPro" id="IPR010909">
    <property type="entry name" value="PLAC"/>
</dbReference>
<dbReference type="SMART" id="SM00408">
    <property type="entry name" value="IGc2"/>
    <property type="match status" value="2"/>
</dbReference>
<dbReference type="AlphaFoldDB" id="A0A667ZK81"/>
<dbReference type="InterPro" id="IPR050439">
    <property type="entry name" value="ADAMTS_ADAMTS-like"/>
</dbReference>
<dbReference type="InterPro" id="IPR056272">
    <property type="entry name" value="ADAMTSL1_dom"/>
</dbReference>
<keyword evidence="2" id="KW-0964">Secreted</keyword>
<keyword evidence="3 8" id="KW-0732">Signal</keyword>
<dbReference type="GO" id="GO:0005576">
    <property type="term" value="C:extracellular region"/>
    <property type="evidence" value="ECO:0007669"/>
    <property type="project" value="UniProtKB-SubCell"/>
</dbReference>
<feature type="domain" description="PLAC" evidence="10">
    <location>
        <begin position="554"/>
        <end position="590"/>
    </location>
</feature>
<dbReference type="SMART" id="SM00409">
    <property type="entry name" value="IG"/>
    <property type="match status" value="2"/>
</dbReference>
<comment type="subcellular location">
    <subcellularLocation>
        <location evidence="1">Secreted</location>
    </subcellularLocation>
</comment>
<dbReference type="InterPro" id="IPR003598">
    <property type="entry name" value="Ig_sub2"/>
</dbReference>
<dbReference type="InterPro" id="IPR036179">
    <property type="entry name" value="Ig-like_dom_sf"/>
</dbReference>